<keyword evidence="4" id="KW-0349">Heme</keyword>
<feature type="transmembrane region" description="Helical" evidence="11">
    <location>
        <begin position="199"/>
        <end position="217"/>
    </location>
</feature>
<dbReference type="Pfam" id="PF03188">
    <property type="entry name" value="Cytochrom_B561"/>
    <property type="match status" value="1"/>
</dbReference>
<evidence type="ECO:0000256" key="5">
    <source>
        <dbReference type="ARBA" id="ARBA00022692"/>
    </source>
</evidence>
<proteinExistence type="predicted"/>
<dbReference type="PROSITE" id="PS50939">
    <property type="entry name" value="CYTOCHROME_B561"/>
    <property type="match status" value="1"/>
</dbReference>
<name>A0AA88X686_9ASTE</name>
<keyword evidence="6" id="KW-0479">Metal-binding</keyword>
<reference evidence="13" key="1">
    <citation type="submission" date="2022-12" db="EMBL/GenBank/DDBJ databases">
        <title>Draft genome assemblies for two species of Escallonia (Escalloniales).</title>
        <authorList>
            <person name="Chanderbali A."/>
            <person name="Dervinis C."/>
            <person name="Anghel I."/>
            <person name="Soltis D."/>
            <person name="Soltis P."/>
            <person name="Zapata F."/>
        </authorList>
    </citation>
    <scope>NUCLEOTIDE SEQUENCE</scope>
    <source>
        <strain evidence="13">UCBG64.0493</strain>
        <tissue evidence="13">Leaf</tissue>
    </source>
</reference>
<keyword evidence="7" id="KW-0249">Electron transport</keyword>
<keyword evidence="9" id="KW-0408">Iron</keyword>
<evidence type="ECO:0000256" key="1">
    <source>
        <dbReference type="ARBA" id="ARBA00001970"/>
    </source>
</evidence>
<evidence type="ECO:0000256" key="11">
    <source>
        <dbReference type="SAM" id="Phobius"/>
    </source>
</evidence>
<dbReference type="PANTHER" id="PTHR10106:SF15">
    <property type="entry name" value="TRANSMEMBRANE ASCORBATE FERRIREDUCTASE 3-RELATED"/>
    <property type="match status" value="1"/>
</dbReference>
<evidence type="ECO:0000259" key="12">
    <source>
        <dbReference type="PROSITE" id="PS50939"/>
    </source>
</evidence>
<evidence type="ECO:0000256" key="2">
    <source>
        <dbReference type="ARBA" id="ARBA00004141"/>
    </source>
</evidence>
<gene>
    <name evidence="13" type="ORF">RJ639_027997</name>
</gene>
<evidence type="ECO:0000256" key="9">
    <source>
        <dbReference type="ARBA" id="ARBA00023004"/>
    </source>
</evidence>
<dbReference type="SMART" id="SM00665">
    <property type="entry name" value="B561"/>
    <property type="match status" value="1"/>
</dbReference>
<evidence type="ECO:0000256" key="10">
    <source>
        <dbReference type="ARBA" id="ARBA00023136"/>
    </source>
</evidence>
<keyword evidence="10 11" id="KW-0472">Membrane</keyword>
<comment type="caution">
    <text evidence="13">The sequence shown here is derived from an EMBL/GenBank/DDBJ whole genome shotgun (WGS) entry which is preliminary data.</text>
</comment>
<evidence type="ECO:0000313" key="13">
    <source>
        <dbReference type="EMBL" id="KAK3040707.1"/>
    </source>
</evidence>
<dbReference type="Proteomes" id="UP001188597">
    <property type="component" value="Unassembled WGS sequence"/>
</dbReference>
<feature type="transmembrane region" description="Helical" evidence="11">
    <location>
        <begin position="127"/>
        <end position="148"/>
    </location>
</feature>
<dbReference type="PANTHER" id="PTHR10106">
    <property type="entry name" value="CYTOCHROME B561-RELATED"/>
    <property type="match status" value="1"/>
</dbReference>
<dbReference type="EMBL" id="JAVXUP010000049">
    <property type="protein sequence ID" value="KAK3040707.1"/>
    <property type="molecule type" value="Genomic_DNA"/>
</dbReference>
<evidence type="ECO:0000256" key="3">
    <source>
        <dbReference type="ARBA" id="ARBA00022448"/>
    </source>
</evidence>
<feature type="transmembrane region" description="Helical" evidence="11">
    <location>
        <begin position="77"/>
        <end position="107"/>
    </location>
</feature>
<comment type="cofactor">
    <cofactor evidence="1">
        <name>heme b</name>
        <dbReference type="ChEBI" id="CHEBI:60344"/>
    </cofactor>
</comment>
<dbReference type="AlphaFoldDB" id="A0AA88X686"/>
<dbReference type="Gene3D" id="1.20.120.1770">
    <property type="match status" value="1"/>
</dbReference>
<keyword evidence="14" id="KW-1185">Reference proteome</keyword>
<feature type="transmembrane region" description="Helical" evidence="11">
    <location>
        <begin position="238"/>
        <end position="260"/>
    </location>
</feature>
<feature type="domain" description="Cytochrome b561" evidence="12">
    <location>
        <begin position="20"/>
        <end position="258"/>
    </location>
</feature>
<dbReference type="InterPro" id="IPR043205">
    <property type="entry name" value="CYB561/CYBRD1-like"/>
</dbReference>
<feature type="transmembrane region" description="Helical" evidence="11">
    <location>
        <begin position="20"/>
        <end position="39"/>
    </location>
</feature>
<feature type="transmembrane region" description="Helical" evidence="11">
    <location>
        <begin position="51"/>
        <end position="70"/>
    </location>
</feature>
<evidence type="ECO:0000256" key="7">
    <source>
        <dbReference type="ARBA" id="ARBA00022982"/>
    </source>
</evidence>
<comment type="subcellular location">
    <subcellularLocation>
        <location evidence="2">Membrane</location>
        <topology evidence="2">Multi-pass membrane protein</topology>
    </subcellularLocation>
</comment>
<evidence type="ECO:0000256" key="4">
    <source>
        <dbReference type="ARBA" id="ARBA00022617"/>
    </source>
</evidence>
<dbReference type="GO" id="GO:0046872">
    <property type="term" value="F:metal ion binding"/>
    <property type="evidence" value="ECO:0007669"/>
    <property type="project" value="UniProtKB-KW"/>
</dbReference>
<sequence>MDYSISRETYRRSASRITMIAHLFGVTAIILLLVWLLHYREGLNIESDDPYRIFNVHPFLMFIGFIFLAGEGKKLLFLFYCISIFAFISLFFVTNNWLVCWMVHAGAIRAAMMAYKTVPAEHQVQKFLHMFVHLAAICLGIVGIHAVFKFHDRQNLTNMYSLHSWIGMGTFCLFILQWLFGLSTFLFPQASSLTRARALPWHVCGGRALLYMAICAAETGLMEKFGFLRLQHGREAHLINFLGLAILLFGITVDLSVALARYV</sequence>
<keyword evidence="5 11" id="KW-0812">Transmembrane</keyword>
<dbReference type="InterPro" id="IPR006593">
    <property type="entry name" value="Cyt_b561/ferric_Rdtase_TM"/>
</dbReference>
<evidence type="ECO:0000256" key="8">
    <source>
        <dbReference type="ARBA" id="ARBA00022989"/>
    </source>
</evidence>
<organism evidence="13 14">
    <name type="scientific">Escallonia herrerae</name>
    <dbReference type="NCBI Taxonomy" id="1293975"/>
    <lineage>
        <taxon>Eukaryota</taxon>
        <taxon>Viridiplantae</taxon>
        <taxon>Streptophyta</taxon>
        <taxon>Embryophyta</taxon>
        <taxon>Tracheophyta</taxon>
        <taxon>Spermatophyta</taxon>
        <taxon>Magnoliopsida</taxon>
        <taxon>eudicotyledons</taxon>
        <taxon>Gunneridae</taxon>
        <taxon>Pentapetalae</taxon>
        <taxon>asterids</taxon>
        <taxon>campanulids</taxon>
        <taxon>Escalloniales</taxon>
        <taxon>Escalloniaceae</taxon>
        <taxon>Escallonia</taxon>
    </lineage>
</organism>
<dbReference type="GO" id="GO:0016020">
    <property type="term" value="C:membrane"/>
    <property type="evidence" value="ECO:0007669"/>
    <property type="project" value="UniProtKB-SubCell"/>
</dbReference>
<keyword evidence="8 11" id="KW-1133">Transmembrane helix</keyword>
<dbReference type="GO" id="GO:0016491">
    <property type="term" value="F:oxidoreductase activity"/>
    <property type="evidence" value="ECO:0007669"/>
    <property type="project" value="InterPro"/>
</dbReference>
<evidence type="ECO:0000256" key="6">
    <source>
        <dbReference type="ARBA" id="ARBA00022723"/>
    </source>
</evidence>
<accession>A0AA88X686</accession>
<feature type="transmembrane region" description="Helical" evidence="11">
    <location>
        <begin position="160"/>
        <end position="179"/>
    </location>
</feature>
<evidence type="ECO:0000313" key="14">
    <source>
        <dbReference type="Proteomes" id="UP001188597"/>
    </source>
</evidence>
<dbReference type="CDD" id="cd08766">
    <property type="entry name" value="Cyt_b561_ACYB-1_like"/>
    <property type="match status" value="1"/>
</dbReference>
<protein>
    <recommendedName>
        <fullName evidence="12">Cytochrome b561 domain-containing protein</fullName>
    </recommendedName>
</protein>
<keyword evidence="3" id="KW-0813">Transport</keyword>